<sequence length="263" mass="27943">MHIHTLRCFGAAANTGNPAIVIEDDPSRPDARQAFARERNTTCVWIDPPQDKGMAAIVDFYYPHTRSPLCLHATLAAAARLFARPGANPPLTVKTAMHGLPLALTREAEYLFVRLAPQPAPQPALSPELPARLLGIPTSAIVAAPQVASVGSPKLLVRVRDPATLHALAPDLEAIAQWGKEHGVNGLYAYAGDADAQAFEGRNFNHLDPRLEDSATGVAAGALTVLLGHALTVRQGHATGHDCLIRTRIEDGAILVGGRVETI</sequence>
<dbReference type="SUPFAM" id="SSF54506">
    <property type="entry name" value="Diaminopimelate epimerase-like"/>
    <property type="match status" value="1"/>
</dbReference>
<gene>
    <name evidence="1" type="ORF">LO55_2619</name>
</gene>
<dbReference type="Gene3D" id="3.10.310.10">
    <property type="entry name" value="Diaminopimelate Epimerase, Chain A, domain 1"/>
    <property type="match status" value="2"/>
</dbReference>
<dbReference type="Proteomes" id="UP000180246">
    <property type="component" value="Unassembled WGS sequence"/>
</dbReference>
<evidence type="ECO:0000313" key="2">
    <source>
        <dbReference type="Proteomes" id="UP000180246"/>
    </source>
</evidence>
<dbReference type="PANTHER" id="PTHR13774">
    <property type="entry name" value="PHENAZINE BIOSYNTHESIS PROTEIN"/>
    <property type="match status" value="1"/>
</dbReference>
<organism evidence="1 2">
    <name type="scientific">Massilia timonae</name>
    <dbReference type="NCBI Taxonomy" id="47229"/>
    <lineage>
        <taxon>Bacteria</taxon>
        <taxon>Pseudomonadati</taxon>
        <taxon>Pseudomonadota</taxon>
        <taxon>Betaproteobacteria</taxon>
        <taxon>Burkholderiales</taxon>
        <taxon>Oxalobacteraceae</taxon>
        <taxon>Telluria group</taxon>
        <taxon>Massilia</taxon>
    </lineage>
</organism>
<protein>
    <submittedName>
        <fullName evidence="1">Phenazine biosynthesis-like family protein</fullName>
    </submittedName>
</protein>
<accession>A0A1S2NED1</accession>
<reference evidence="1 2" key="1">
    <citation type="submission" date="2014-10" db="EMBL/GenBank/DDBJ databases">
        <authorList>
            <person name="Seo M.-J."/>
            <person name="Seok Y.J."/>
            <person name="Cha I.-T."/>
        </authorList>
    </citation>
    <scope>NUCLEOTIDE SEQUENCE [LARGE SCALE GENOMIC DNA]</scope>
    <source>
        <strain evidence="1 2">NEU</strain>
    </source>
</reference>
<dbReference type="Pfam" id="PF02567">
    <property type="entry name" value="PhzC-PhzF"/>
    <property type="match status" value="1"/>
</dbReference>
<dbReference type="PIRSF" id="PIRSF016184">
    <property type="entry name" value="PhzC_PhzF"/>
    <property type="match status" value="1"/>
</dbReference>
<name>A0A1S2NED1_9BURK</name>
<dbReference type="RefSeq" id="WP_071361761.1">
    <property type="nucleotide sequence ID" value="NZ_JRYB01000001.1"/>
</dbReference>
<comment type="caution">
    <text evidence="1">The sequence shown here is derived from an EMBL/GenBank/DDBJ whole genome shotgun (WGS) entry which is preliminary data.</text>
</comment>
<dbReference type="GO" id="GO:0016853">
    <property type="term" value="F:isomerase activity"/>
    <property type="evidence" value="ECO:0007669"/>
    <property type="project" value="TreeGrafter"/>
</dbReference>
<evidence type="ECO:0000313" key="1">
    <source>
        <dbReference type="EMBL" id="OIJ43160.1"/>
    </source>
</evidence>
<dbReference type="EMBL" id="JRYB01000001">
    <property type="protein sequence ID" value="OIJ43160.1"/>
    <property type="molecule type" value="Genomic_DNA"/>
</dbReference>
<proteinExistence type="predicted"/>
<dbReference type="InterPro" id="IPR003719">
    <property type="entry name" value="Phenazine_PhzF-like"/>
</dbReference>
<dbReference type="AlphaFoldDB" id="A0A1S2NED1"/>
<dbReference type="GO" id="GO:0005737">
    <property type="term" value="C:cytoplasm"/>
    <property type="evidence" value="ECO:0007669"/>
    <property type="project" value="TreeGrafter"/>
</dbReference>